<comment type="caution">
    <text evidence="1">The sequence shown here is derived from an EMBL/GenBank/DDBJ whole genome shotgun (WGS) entry which is preliminary data.</text>
</comment>
<gene>
    <name evidence="1" type="ORF">Prum_080940</name>
</gene>
<accession>A0A6V8LB68</accession>
<protein>
    <recommendedName>
        <fullName evidence="3">Sulfatase N-terminal domain-containing protein</fullName>
    </recommendedName>
</protein>
<reference evidence="1 2" key="2">
    <citation type="submission" date="2020-03" db="EMBL/GenBank/DDBJ databases">
        <authorList>
            <person name="Ichikawa N."/>
            <person name="Kimura A."/>
            <person name="Kitahashi Y."/>
            <person name="Uohara A."/>
        </authorList>
    </citation>
    <scope>NUCLEOTIDE SEQUENCE [LARGE SCALE GENOMIC DNA]</scope>
    <source>
        <strain evidence="1 2">NBRC 108638</strain>
    </source>
</reference>
<dbReference type="InterPro" id="IPR017850">
    <property type="entry name" value="Alkaline_phosphatase_core_sf"/>
</dbReference>
<organism evidence="1 2">
    <name type="scientific">Phytohabitans rumicis</name>
    <dbReference type="NCBI Taxonomy" id="1076125"/>
    <lineage>
        <taxon>Bacteria</taxon>
        <taxon>Bacillati</taxon>
        <taxon>Actinomycetota</taxon>
        <taxon>Actinomycetes</taxon>
        <taxon>Micromonosporales</taxon>
        <taxon>Micromonosporaceae</taxon>
    </lineage>
</organism>
<sequence length="141" mass="15500">MPIYLWWPGHVPATTDGRLAALVDVTPTLLAAIGLAPSYQVDGRGLLGADRRDRVLLEYWQDRANGSIPTWASTYAPGRWQYTEYYDGGGRRVDREYYDLTADPWQLSNVLGDGEPANDPDLAPLADALAAQRRCTGTACS</sequence>
<dbReference type="AlphaFoldDB" id="A0A6V8LB68"/>
<reference evidence="1 2" key="1">
    <citation type="submission" date="2020-03" db="EMBL/GenBank/DDBJ databases">
        <title>Whole genome shotgun sequence of Phytohabitans rumicis NBRC 108638.</title>
        <authorList>
            <person name="Komaki H."/>
            <person name="Tamura T."/>
        </authorList>
    </citation>
    <scope>NUCLEOTIDE SEQUENCE [LARGE SCALE GENOMIC DNA]</scope>
    <source>
        <strain evidence="1 2">NBRC 108638</strain>
    </source>
</reference>
<evidence type="ECO:0000313" key="2">
    <source>
        <dbReference type="Proteomes" id="UP000482960"/>
    </source>
</evidence>
<dbReference type="Gene3D" id="3.40.720.10">
    <property type="entry name" value="Alkaline Phosphatase, subunit A"/>
    <property type="match status" value="1"/>
</dbReference>
<evidence type="ECO:0008006" key="3">
    <source>
        <dbReference type="Google" id="ProtNLM"/>
    </source>
</evidence>
<dbReference type="SUPFAM" id="SSF53649">
    <property type="entry name" value="Alkaline phosphatase-like"/>
    <property type="match status" value="1"/>
</dbReference>
<dbReference type="PANTHER" id="PTHR43108:SF8">
    <property type="entry name" value="SD21168P"/>
    <property type="match status" value="1"/>
</dbReference>
<evidence type="ECO:0000313" key="1">
    <source>
        <dbReference type="EMBL" id="GFJ94452.1"/>
    </source>
</evidence>
<proteinExistence type="predicted"/>
<dbReference type="EMBL" id="BLPG01000001">
    <property type="protein sequence ID" value="GFJ94452.1"/>
    <property type="molecule type" value="Genomic_DNA"/>
</dbReference>
<name>A0A6V8LB68_9ACTN</name>
<dbReference type="PANTHER" id="PTHR43108">
    <property type="entry name" value="N-ACETYLGLUCOSAMINE-6-SULFATASE FAMILY MEMBER"/>
    <property type="match status" value="1"/>
</dbReference>
<dbReference type="Proteomes" id="UP000482960">
    <property type="component" value="Unassembled WGS sequence"/>
</dbReference>
<keyword evidence="2" id="KW-1185">Reference proteome</keyword>